<dbReference type="Gene3D" id="3.30.230.130">
    <property type="entry name" value="Cullin, Chain C, Domain 2"/>
    <property type="match status" value="1"/>
</dbReference>
<sequence>MELLKNQHIQEKLNKRTHFDLINNNSRLGIIVNLETNPIAKLKEIMKLIIMDEDKKMNHYIVQSLFIEAQMINPNIIIELIIETILAKVNIICEAIERSNIDLASWNQIWADFRTFTNKLEFLMKNYLNLFTERNVIIGKFKCDILSTIQLCIFYQKIIEKYSLNGIDIFSKISSDIRGINIHNIDQLIDFIESMIIFLPIKKFIKINYDNIQNIIHNILSDRYVINLICARIHKLLIGLSSNKFTIDDDSSVLNVDKKSLKNIYGSISILSGYGNRENIVIYHRKFMQVRIMNFNYDNFEVEIEIIRKLSSKIGSESQQMINMINDIYESRNISNIVQKSNANIITEKYKVINDVRPQILNPIIINKQYWCINNLVNMDITYPLELEFYHNLFAKCYEQLYKNKYIINWQPTLGFAKFDVCLGSRDIEITCNILQAIALCYLNDHSSINPINFSLEIGISEILAEKILESLFEANLLLKHNDLFIVNINNYTGNTIIDIRKLFVDTFAETSEQKID</sequence>
<dbReference type="InterPro" id="IPR016158">
    <property type="entry name" value="Cullin_homology"/>
</dbReference>
<reference evidence="2" key="1">
    <citation type="journal article" date="2020" name="Nature">
        <title>Giant virus diversity and host interactions through global metagenomics.</title>
        <authorList>
            <person name="Schulz F."/>
            <person name="Roux S."/>
            <person name="Paez-Espino D."/>
            <person name="Jungbluth S."/>
            <person name="Walsh D.A."/>
            <person name="Denef V.J."/>
            <person name="McMahon K.D."/>
            <person name="Konstantinidis K.T."/>
            <person name="Eloe-Fadrosh E.A."/>
            <person name="Kyrpides N.C."/>
            <person name="Woyke T."/>
        </authorList>
    </citation>
    <scope>NUCLEOTIDE SEQUENCE</scope>
    <source>
        <strain evidence="2">GVMAG-S-1014582-52</strain>
    </source>
</reference>
<dbReference type="PANTHER" id="PTHR45957:SF1">
    <property type="entry name" value="ANAPHASE-PROMOTING COMPLEX SUBUNIT 2"/>
    <property type="match status" value="1"/>
</dbReference>
<accession>A0A6C0LVF8</accession>
<evidence type="ECO:0000313" key="2">
    <source>
        <dbReference type="EMBL" id="QHU33212.1"/>
    </source>
</evidence>
<proteinExistence type="predicted"/>
<organism evidence="2">
    <name type="scientific">viral metagenome</name>
    <dbReference type="NCBI Taxonomy" id="1070528"/>
    <lineage>
        <taxon>unclassified sequences</taxon>
        <taxon>metagenomes</taxon>
        <taxon>organismal metagenomes</taxon>
    </lineage>
</organism>
<dbReference type="GO" id="GO:0070979">
    <property type="term" value="P:protein K11-linked ubiquitination"/>
    <property type="evidence" value="ECO:0007669"/>
    <property type="project" value="TreeGrafter"/>
</dbReference>
<dbReference type="GO" id="GO:0007091">
    <property type="term" value="P:metaphase/anaphase transition of mitotic cell cycle"/>
    <property type="evidence" value="ECO:0007669"/>
    <property type="project" value="TreeGrafter"/>
</dbReference>
<evidence type="ECO:0000259" key="1">
    <source>
        <dbReference type="PROSITE" id="PS50069"/>
    </source>
</evidence>
<dbReference type="PROSITE" id="PS50069">
    <property type="entry name" value="CULLIN_2"/>
    <property type="match status" value="1"/>
</dbReference>
<protein>
    <recommendedName>
        <fullName evidence="1">Cullin family profile domain-containing protein</fullName>
    </recommendedName>
</protein>
<dbReference type="AlphaFoldDB" id="A0A6C0LVF8"/>
<dbReference type="EMBL" id="MN740556">
    <property type="protein sequence ID" value="QHU33212.1"/>
    <property type="molecule type" value="Genomic_DNA"/>
</dbReference>
<name>A0A6C0LVF8_9ZZZZ</name>
<dbReference type="InterPro" id="IPR044554">
    <property type="entry name" value="ANAPC2"/>
</dbReference>
<feature type="domain" description="Cullin family profile" evidence="1">
    <location>
        <begin position="268"/>
        <end position="473"/>
    </location>
</feature>
<dbReference type="SUPFAM" id="SSF75632">
    <property type="entry name" value="Cullin homology domain"/>
    <property type="match status" value="1"/>
</dbReference>
<dbReference type="InterPro" id="IPR036317">
    <property type="entry name" value="Cullin_homology_sf"/>
</dbReference>
<dbReference type="GO" id="GO:0005680">
    <property type="term" value="C:anaphase-promoting complex"/>
    <property type="evidence" value="ECO:0007669"/>
    <property type="project" value="TreeGrafter"/>
</dbReference>
<dbReference type="PANTHER" id="PTHR45957">
    <property type="entry name" value="ANAPHASE-PROMOTING COMPLEX SUBUNIT 2"/>
    <property type="match status" value="1"/>
</dbReference>